<keyword evidence="3 6" id="KW-1133">Transmembrane helix</keyword>
<feature type="transmembrane region" description="Helical" evidence="6">
    <location>
        <begin position="214"/>
        <end position="236"/>
    </location>
</feature>
<dbReference type="AlphaFoldDB" id="A0A9P4ISD2"/>
<feature type="domain" description="Rhodopsin" evidence="7">
    <location>
        <begin position="37"/>
        <end position="276"/>
    </location>
</feature>
<protein>
    <recommendedName>
        <fullName evidence="7">Rhodopsin domain-containing protein</fullName>
    </recommendedName>
</protein>
<organism evidence="8 9">
    <name type="scientific">Myriangium duriaei CBS 260.36</name>
    <dbReference type="NCBI Taxonomy" id="1168546"/>
    <lineage>
        <taxon>Eukaryota</taxon>
        <taxon>Fungi</taxon>
        <taxon>Dikarya</taxon>
        <taxon>Ascomycota</taxon>
        <taxon>Pezizomycotina</taxon>
        <taxon>Dothideomycetes</taxon>
        <taxon>Dothideomycetidae</taxon>
        <taxon>Myriangiales</taxon>
        <taxon>Myriangiaceae</taxon>
        <taxon>Myriangium</taxon>
    </lineage>
</organism>
<accession>A0A9P4ISD2</accession>
<gene>
    <name evidence="8" type="ORF">K461DRAFT_316039</name>
</gene>
<evidence type="ECO:0000256" key="4">
    <source>
        <dbReference type="ARBA" id="ARBA00023136"/>
    </source>
</evidence>
<dbReference type="OrthoDB" id="3923077at2759"/>
<dbReference type="Pfam" id="PF20684">
    <property type="entry name" value="Fung_rhodopsin"/>
    <property type="match status" value="1"/>
</dbReference>
<keyword evidence="2 6" id="KW-0812">Transmembrane</keyword>
<evidence type="ECO:0000256" key="6">
    <source>
        <dbReference type="SAM" id="Phobius"/>
    </source>
</evidence>
<proteinExistence type="inferred from homology"/>
<evidence type="ECO:0000313" key="9">
    <source>
        <dbReference type="Proteomes" id="UP000799439"/>
    </source>
</evidence>
<dbReference type="PANTHER" id="PTHR33048:SF47">
    <property type="entry name" value="INTEGRAL MEMBRANE PROTEIN-RELATED"/>
    <property type="match status" value="1"/>
</dbReference>
<comment type="caution">
    <text evidence="8">The sequence shown here is derived from an EMBL/GenBank/DDBJ whole genome shotgun (WGS) entry which is preliminary data.</text>
</comment>
<evidence type="ECO:0000256" key="2">
    <source>
        <dbReference type="ARBA" id="ARBA00022692"/>
    </source>
</evidence>
<evidence type="ECO:0000313" key="8">
    <source>
        <dbReference type="EMBL" id="KAF2149138.1"/>
    </source>
</evidence>
<dbReference type="Proteomes" id="UP000799439">
    <property type="component" value="Unassembled WGS sequence"/>
</dbReference>
<feature type="transmembrane region" description="Helical" evidence="6">
    <location>
        <begin position="130"/>
        <end position="149"/>
    </location>
</feature>
<evidence type="ECO:0000256" key="3">
    <source>
        <dbReference type="ARBA" id="ARBA00022989"/>
    </source>
</evidence>
<name>A0A9P4ISD2_9PEZI</name>
<dbReference type="InterPro" id="IPR052337">
    <property type="entry name" value="SAT4-like"/>
</dbReference>
<feature type="transmembrane region" description="Helical" evidence="6">
    <location>
        <begin position="248"/>
        <end position="271"/>
    </location>
</feature>
<feature type="transmembrane region" description="Helical" evidence="6">
    <location>
        <begin position="93"/>
        <end position="118"/>
    </location>
</feature>
<dbReference type="GO" id="GO:0016020">
    <property type="term" value="C:membrane"/>
    <property type="evidence" value="ECO:0007669"/>
    <property type="project" value="UniProtKB-SubCell"/>
</dbReference>
<feature type="transmembrane region" description="Helical" evidence="6">
    <location>
        <begin position="174"/>
        <end position="202"/>
    </location>
</feature>
<evidence type="ECO:0000256" key="5">
    <source>
        <dbReference type="ARBA" id="ARBA00038359"/>
    </source>
</evidence>
<evidence type="ECO:0000259" key="7">
    <source>
        <dbReference type="Pfam" id="PF20684"/>
    </source>
</evidence>
<feature type="transmembrane region" description="Helical" evidence="6">
    <location>
        <begin position="20"/>
        <end position="41"/>
    </location>
</feature>
<comment type="similarity">
    <text evidence="5">Belongs to the SAT4 family.</text>
</comment>
<dbReference type="EMBL" id="ML996092">
    <property type="protein sequence ID" value="KAF2149138.1"/>
    <property type="molecule type" value="Genomic_DNA"/>
</dbReference>
<feature type="transmembrane region" description="Helical" evidence="6">
    <location>
        <begin position="53"/>
        <end position="73"/>
    </location>
</feature>
<comment type="subcellular location">
    <subcellularLocation>
        <location evidence="1">Membrane</location>
        <topology evidence="1">Multi-pass membrane protein</topology>
    </subcellularLocation>
</comment>
<reference evidence="8" key="1">
    <citation type="journal article" date="2020" name="Stud. Mycol.">
        <title>101 Dothideomycetes genomes: a test case for predicting lifestyles and emergence of pathogens.</title>
        <authorList>
            <person name="Haridas S."/>
            <person name="Albert R."/>
            <person name="Binder M."/>
            <person name="Bloem J."/>
            <person name="Labutti K."/>
            <person name="Salamov A."/>
            <person name="Andreopoulos B."/>
            <person name="Baker S."/>
            <person name="Barry K."/>
            <person name="Bills G."/>
            <person name="Bluhm B."/>
            <person name="Cannon C."/>
            <person name="Castanera R."/>
            <person name="Culley D."/>
            <person name="Daum C."/>
            <person name="Ezra D."/>
            <person name="Gonzalez J."/>
            <person name="Henrissat B."/>
            <person name="Kuo A."/>
            <person name="Liang C."/>
            <person name="Lipzen A."/>
            <person name="Lutzoni F."/>
            <person name="Magnuson J."/>
            <person name="Mondo S."/>
            <person name="Nolan M."/>
            <person name="Ohm R."/>
            <person name="Pangilinan J."/>
            <person name="Park H.-J."/>
            <person name="Ramirez L."/>
            <person name="Alfaro M."/>
            <person name="Sun H."/>
            <person name="Tritt A."/>
            <person name="Yoshinaga Y."/>
            <person name="Zwiers L.-H."/>
            <person name="Turgeon B."/>
            <person name="Goodwin S."/>
            <person name="Spatafora J."/>
            <person name="Crous P."/>
            <person name="Grigoriev I."/>
        </authorList>
    </citation>
    <scope>NUCLEOTIDE SEQUENCE</scope>
    <source>
        <strain evidence="8">CBS 260.36</strain>
    </source>
</reference>
<keyword evidence="4 6" id="KW-0472">Membrane</keyword>
<evidence type="ECO:0000256" key="1">
    <source>
        <dbReference type="ARBA" id="ARBA00004141"/>
    </source>
</evidence>
<keyword evidence="9" id="KW-1185">Reference proteome</keyword>
<sequence length="330" mass="35957">MSNDPTTVPVEVLLEGVHQLQTMGIAFLTLSALTVGLRMYVRIIMIKKFRPEDWAMVAGFLFSTAHIIISITNCDFAADIIKGNLSVLPLYTRVFRAAGVTYILTLAALKVSICFFFLHVFGVAHHRQRIAVWVIMISSVLSGLVYMPLGCFTCAQFKVFPGLVNHCPNSVQRAASICFVIFSITQIAGDIVLSLLGCHALWGANMPHPTKISAIFLLCLGSCGGVASTVRLYLFLDPANINTYTQQTMALVRCILIELGTCVIAANLAMVKPLFQAVLVRMGFISVLETAQGLPGHDMSPKTLRGSNQRSSDLQYGTKSVLTTIVTRPV</sequence>
<dbReference type="InterPro" id="IPR049326">
    <property type="entry name" value="Rhodopsin_dom_fungi"/>
</dbReference>
<dbReference type="PANTHER" id="PTHR33048">
    <property type="entry name" value="PTH11-LIKE INTEGRAL MEMBRANE PROTEIN (AFU_ORTHOLOGUE AFUA_5G11245)"/>
    <property type="match status" value="1"/>
</dbReference>